<dbReference type="AlphaFoldDB" id="A0A160KUS7"/>
<dbReference type="Gene3D" id="1.10.30.50">
    <property type="match status" value="1"/>
</dbReference>
<dbReference type="RefSeq" id="WP_068255842.1">
    <property type="nucleotide sequence ID" value="NZ_CP015515.1"/>
</dbReference>
<dbReference type="Proteomes" id="UP000077071">
    <property type="component" value="Chromosome"/>
</dbReference>
<dbReference type="STRING" id="33888.A6122_2556"/>
<evidence type="ECO:0000256" key="2">
    <source>
        <dbReference type="SAM" id="MobiDB-lite"/>
    </source>
</evidence>
<dbReference type="GO" id="GO:0004519">
    <property type="term" value="F:endonuclease activity"/>
    <property type="evidence" value="ECO:0007669"/>
    <property type="project" value="InterPro"/>
</dbReference>
<dbReference type="EMBL" id="CP015515">
    <property type="protein sequence ID" value="AND17670.1"/>
    <property type="molecule type" value="Genomic_DNA"/>
</dbReference>
<feature type="compositionally biased region" description="Low complexity" evidence="2">
    <location>
        <begin position="273"/>
        <end position="286"/>
    </location>
</feature>
<feature type="compositionally biased region" description="Low complexity" evidence="2">
    <location>
        <begin position="504"/>
        <end position="515"/>
    </location>
</feature>
<feature type="compositionally biased region" description="Low complexity" evidence="2">
    <location>
        <begin position="234"/>
        <end position="243"/>
    </location>
</feature>
<feature type="domain" description="HNH nuclease" evidence="3">
    <location>
        <begin position="395"/>
        <end position="447"/>
    </location>
</feature>
<name>A0A160KUS7_9MICO</name>
<proteinExistence type="inferred from homology"/>
<sequence length="536" mass="55375">MTNSDEVTKTLGAVRGLTEFAAGLARSAAPVLLASAVALLTAYRASLLVPESFAAGSRLSRSEAAGLAERSIRAELATALGLSERAAARRLEHAQLLVDDLPCTRAALAEARILWEAGEVICAAAAILPSVSRAALDERAAAAATTQTPTQLRRTVARLRDELHEEPFIERHARAREDRSVWVGADIDGMATLSALLPAPVAIGAYNRLDRIARSLRDSAVAHVGASGFGPGAGAASTSGASAKDGFRGDGSIGDGSRGDGSAGDGSRGDGSPGDSSPGDGFRSDGRTLAQLRADALADLLTDGEVTATGPGGEGEGGASAFVSGVRAEVRVTLAASTAVGLDDAPADLDGFGLVPADVARELVRHGASFTRVLTDPDTGAVTSVGRTHRLPTPRMRLHLQLRDQTCRFPGCTRPASTAEADHTVEWRNGGETALSNLASLCVAHHHVRHGDRWTYVLHPDGTADWTTPTGRRITDHPSALPGRAGLFPPRASPSRPSAPRPSAPRASPPHASAPLLSVLRSPPPKPSFVDAAAPF</sequence>
<dbReference type="GO" id="GO:0008270">
    <property type="term" value="F:zinc ion binding"/>
    <property type="evidence" value="ECO:0007669"/>
    <property type="project" value="InterPro"/>
</dbReference>
<evidence type="ECO:0000256" key="1">
    <source>
        <dbReference type="ARBA" id="ARBA00023450"/>
    </source>
</evidence>
<dbReference type="PATRIC" id="fig|33888.3.peg.2858"/>
<dbReference type="GO" id="GO:0003676">
    <property type="term" value="F:nucleic acid binding"/>
    <property type="evidence" value="ECO:0007669"/>
    <property type="project" value="InterPro"/>
</dbReference>
<dbReference type="Pfam" id="PF01844">
    <property type="entry name" value="HNH"/>
    <property type="match status" value="1"/>
</dbReference>
<evidence type="ECO:0000259" key="3">
    <source>
        <dbReference type="SMART" id="SM00507"/>
    </source>
</evidence>
<evidence type="ECO:0000313" key="4">
    <source>
        <dbReference type="EMBL" id="AND17670.1"/>
    </source>
</evidence>
<feature type="region of interest" description="Disordered" evidence="2">
    <location>
        <begin position="465"/>
        <end position="536"/>
    </location>
</feature>
<keyword evidence="5" id="KW-1185">Reference proteome</keyword>
<dbReference type="Pfam" id="PF02720">
    <property type="entry name" value="DUF222"/>
    <property type="match status" value="1"/>
</dbReference>
<dbReference type="InterPro" id="IPR003870">
    <property type="entry name" value="DUF222"/>
</dbReference>
<comment type="similarity">
    <text evidence="1">Belongs to the Rv1128c/1148c/1588c/1702c/1945/3466 family.</text>
</comment>
<dbReference type="CDD" id="cd00085">
    <property type="entry name" value="HNHc"/>
    <property type="match status" value="1"/>
</dbReference>
<dbReference type="SMART" id="SM00507">
    <property type="entry name" value="HNHc"/>
    <property type="match status" value="1"/>
</dbReference>
<accession>A0A160KUS7</accession>
<protein>
    <recommendedName>
        <fullName evidence="3">HNH nuclease domain-containing protein</fullName>
    </recommendedName>
</protein>
<feature type="region of interest" description="Disordered" evidence="2">
    <location>
        <begin position="227"/>
        <end position="286"/>
    </location>
</feature>
<dbReference type="InterPro" id="IPR002711">
    <property type="entry name" value="HNH"/>
</dbReference>
<dbReference type="KEGG" id="rtn:A6122_2556"/>
<reference evidence="4 5" key="1">
    <citation type="submission" date="2016-05" db="EMBL/GenBank/DDBJ databases">
        <title>Complete genome sequence of Rathayibacter tritici NCPPB 1953.</title>
        <authorList>
            <person name="Park J."/>
            <person name="Lee H.-H."/>
            <person name="Lee S.-W."/>
            <person name="Seo Y.-S."/>
        </authorList>
    </citation>
    <scope>NUCLEOTIDE SEQUENCE [LARGE SCALE GENOMIC DNA]</scope>
    <source>
        <strain evidence="4 5">NCPPB 1953</strain>
    </source>
</reference>
<evidence type="ECO:0000313" key="5">
    <source>
        <dbReference type="Proteomes" id="UP000077071"/>
    </source>
</evidence>
<gene>
    <name evidence="4" type="ORF">A6122_2556</name>
</gene>
<dbReference type="InterPro" id="IPR003615">
    <property type="entry name" value="HNH_nuc"/>
</dbReference>
<organism evidence="4 5">
    <name type="scientific">Rathayibacter tritici</name>
    <dbReference type="NCBI Taxonomy" id="33888"/>
    <lineage>
        <taxon>Bacteria</taxon>
        <taxon>Bacillati</taxon>
        <taxon>Actinomycetota</taxon>
        <taxon>Actinomycetes</taxon>
        <taxon>Micrococcales</taxon>
        <taxon>Microbacteriaceae</taxon>
        <taxon>Rathayibacter</taxon>
    </lineage>
</organism>
<feature type="compositionally biased region" description="Gly residues" evidence="2">
    <location>
        <begin position="249"/>
        <end position="272"/>
    </location>
</feature>